<accession>A0A3B0RTC2</accession>
<evidence type="ECO:0000313" key="1">
    <source>
        <dbReference type="EMBL" id="VAV97004.1"/>
    </source>
</evidence>
<sequence>MRFVLILLLLAAAAMGGLFVYGQMLETETQTITEQAAPHGE</sequence>
<gene>
    <name evidence="1" type="ORF">MNBD_ALPHA05-1082</name>
</gene>
<name>A0A3B0RTC2_9ZZZZ</name>
<organism evidence="1">
    <name type="scientific">hydrothermal vent metagenome</name>
    <dbReference type="NCBI Taxonomy" id="652676"/>
    <lineage>
        <taxon>unclassified sequences</taxon>
        <taxon>metagenomes</taxon>
        <taxon>ecological metagenomes</taxon>
    </lineage>
</organism>
<dbReference type="AlphaFoldDB" id="A0A3B0RTC2"/>
<protein>
    <submittedName>
        <fullName evidence="1">Uncharacterized protein</fullName>
    </submittedName>
</protein>
<reference evidence="1" key="1">
    <citation type="submission" date="2018-06" db="EMBL/GenBank/DDBJ databases">
        <authorList>
            <person name="Zhirakovskaya E."/>
        </authorList>
    </citation>
    <scope>NUCLEOTIDE SEQUENCE</scope>
</reference>
<dbReference type="EMBL" id="UOEH01000216">
    <property type="protein sequence ID" value="VAV97004.1"/>
    <property type="molecule type" value="Genomic_DNA"/>
</dbReference>
<proteinExistence type="predicted"/>